<gene>
    <name evidence="3" type="ORF">L203_101626</name>
</gene>
<feature type="compositionally biased region" description="Polar residues" evidence="1">
    <location>
        <begin position="102"/>
        <end position="112"/>
    </location>
</feature>
<dbReference type="RefSeq" id="XP_066067162.1">
    <property type="nucleotide sequence ID" value="XM_066211065.1"/>
</dbReference>
<accession>A0AAJ8M0C4</accession>
<evidence type="ECO:0000313" key="4">
    <source>
        <dbReference type="Proteomes" id="UP000094043"/>
    </source>
</evidence>
<reference evidence="3" key="1">
    <citation type="submission" date="2016-06" db="EMBL/GenBank/DDBJ databases">
        <authorList>
            <person name="Cuomo C."/>
            <person name="Litvintseva A."/>
            <person name="Heitman J."/>
            <person name="Chen Y."/>
            <person name="Sun S."/>
            <person name="Springer D."/>
            <person name="Dromer F."/>
            <person name="Young S."/>
            <person name="Zeng Q."/>
            <person name="Chapman S."/>
            <person name="Gujja S."/>
            <person name="Saif S."/>
            <person name="Birren B."/>
        </authorList>
    </citation>
    <scope>NUCLEOTIDE SEQUENCE</scope>
    <source>
        <strain evidence="3">CBS 7841</strain>
    </source>
</reference>
<dbReference type="EMBL" id="CP143785">
    <property type="protein sequence ID" value="WVN86462.1"/>
    <property type="molecule type" value="Genomic_DNA"/>
</dbReference>
<feature type="region of interest" description="Disordered" evidence="1">
    <location>
        <begin position="341"/>
        <end position="372"/>
    </location>
</feature>
<feature type="region of interest" description="Disordered" evidence="1">
    <location>
        <begin position="626"/>
        <end position="696"/>
    </location>
</feature>
<dbReference type="AlphaFoldDB" id="A0AAJ8M0C4"/>
<feature type="compositionally biased region" description="Low complexity" evidence="1">
    <location>
        <begin position="670"/>
        <end position="685"/>
    </location>
</feature>
<dbReference type="Proteomes" id="UP000094043">
    <property type="component" value="Chromosome 2"/>
</dbReference>
<feature type="region of interest" description="Disordered" evidence="1">
    <location>
        <begin position="567"/>
        <end position="589"/>
    </location>
</feature>
<feature type="compositionally biased region" description="Low complexity" evidence="1">
    <location>
        <begin position="261"/>
        <end position="272"/>
    </location>
</feature>
<feature type="region of interest" description="Disordered" evidence="1">
    <location>
        <begin position="220"/>
        <end position="285"/>
    </location>
</feature>
<dbReference type="GeneID" id="91085839"/>
<reference evidence="3" key="2">
    <citation type="journal article" date="2022" name="Elife">
        <title>Obligate sexual reproduction of a homothallic fungus closely related to the Cryptococcus pathogenic species complex.</title>
        <authorList>
            <person name="Passer A.R."/>
            <person name="Clancey S.A."/>
            <person name="Shea T."/>
            <person name="David-Palma M."/>
            <person name="Averette A.F."/>
            <person name="Boekhout T."/>
            <person name="Porcel B.M."/>
            <person name="Nowrousian M."/>
            <person name="Cuomo C.A."/>
            <person name="Sun S."/>
            <person name="Heitman J."/>
            <person name="Coelho M.A."/>
        </authorList>
    </citation>
    <scope>NUCLEOTIDE SEQUENCE</scope>
    <source>
        <strain evidence="3">CBS 7841</strain>
    </source>
</reference>
<dbReference type="KEGG" id="cdep:91085839"/>
<keyword evidence="2" id="KW-0472">Membrane</keyword>
<sequence>MSLGSLLERSRDAFFTVRYVAGQEHQTQAWSTALQSHLGNWRGISVWVLVFVFLLFGAVMTNPSDSSFRSHLTELSFRSAMADFRRSEDEANDEHSEKKSPLPTSGETSMPPSISPLRFANRVAISLRTPTLFYRSFVILSVAITPPLQSPAYLSDSRHVKKNIAVKERHLLWLGTWGSWTEVMLIPLQLEWAWDVLTMNREKGRKRTVDRPGVFEVRQVDSEKEPTTTLNPKASLSSSTTRHLRKSDSISNLESLPLHASTPSSPGSRRPSLANILSSPVPTPDVPSPILSTLKAELTSVQSVVNDLQNQFDTHEQFVREAHVHLQSTLDDLRIRRKEDDAERQELKTRTRSLEEQKRQAESARRDAEKKLRGVESVKDGLTSKIRIAERSIKDTRIQIKNSEADVKVLQEEGKQHVVDIRRELEQKKTELKDIEAEITIVEDNNKTFEAKVREAEEKLKAVLEAGKTARNIAPEEEMMMMAAAYEVAAQEGGYVQGYQQLPAGNFPANGSQAAAVIAEGIPHLGYDYTAKPTSLAVNGFGHRSNNHSANDSARDLQSLRPYTNAVSFEDFGPGTTSASTSRRASQVHQLNDNEASAYGHDHWSPSGFSTSSSVVLLPQGLLSSLEEGELPPTGDDDSASSGSDSSRPTSVEQRPFSSHRIKHSSGSVSTTRLPLPTASPSLPSDGHPQHSTTPPLIPGPFAPTEVEKKALALAKGWSGWGKKWAAGGGDNGWPSGLAGTSKMFTAANGGGTDRG</sequence>
<keyword evidence="4" id="KW-1185">Reference proteome</keyword>
<feature type="region of interest" description="Disordered" evidence="1">
    <location>
        <begin position="88"/>
        <end position="113"/>
    </location>
</feature>
<feature type="compositionally biased region" description="Low complexity" evidence="1">
    <location>
        <begin position="576"/>
        <end position="585"/>
    </location>
</feature>
<proteinExistence type="predicted"/>
<reference evidence="3" key="3">
    <citation type="submission" date="2024-01" db="EMBL/GenBank/DDBJ databases">
        <authorList>
            <person name="Coelho M.A."/>
            <person name="David-Palma M."/>
            <person name="Shea T."/>
            <person name="Sun S."/>
            <person name="Cuomo C.A."/>
            <person name="Heitman J."/>
        </authorList>
    </citation>
    <scope>NUCLEOTIDE SEQUENCE</scope>
    <source>
        <strain evidence="3">CBS 7841</strain>
    </source>
</reference>
<feature type="compositionally biased region" description="Polar residues" evidence="1">
    <location>
        <begin position="227"/>
        <end position="241"/>
    </location>
</feature>
<feature type="compositionally biased region" description="Acidic residues" evidence="1">
    <location>
        <begin position="627"/>
        <end position="639"/>
    </location>
</feature>
<organism evidence="3 4">
    <name type="scientific">Cryptococcus depauperatus CBS 7841</name>
    <dbReference type="NCBI Taxonomy" id="1295531"/>
    <lineage>
        <taxon>Eukaryota</taxon>
        <taxon>Fungi</taxon>
        <taxon>Dikarya</taxon>
        <taxon>Basidiomycota</taxon>
        <taxon>Agaricomycotina</taxon>
        <taxon>Tremellomycetes</taxon>
        <taxon>Tremellales</taxon>
        <taxon>Cryptococcaceae</taxon>
        <taxon>Cryptococcus</taxon>
    </lineage>
</organism>
<evidence type="ECO:0000256" key="2">
    <source>
        <dbReference type="SAM" id="Phobius"/>
    </source>
</evidence>
<evidence type="ECO:0000313" key="3">
    <source>
        <dbReference type="EMBL" id="WVN86462.1"/>
    </source>
</evidence>
<name>A0AAJ8M0C4_9TREE</name>
<feature type="compositionally biased region" description="Polar residues" evidence="1">
    <location>
        <begin position="648"/>
        <end position="657"/>
    </location>
</feature>
<evidence type="ECO:0000256" key="1">
    <source>
        <dbReference type="SAM" id="MobiDB-lite"/>
    </source>
</evidence>
<protein>
    <submittedName>
        <fullName evidence="3">Uncharacterized protein</fullName>
    </submittedName>
</protein>
<feature type="transmembrane region" description="Helical" evidence="2">
    <location>
        <begin position="44"/>
        <end position="61"/>
    </location>
</feature>
<feature type="compositionally biased region" description="Basic and acidic residues" evidence="1">
    <location>
        <begin position="88"/>
        <end position="100"/>
    </location>
</feature>
<keyword evidence="2" id="KW-0812">Transmembrane</keyword>
<keyword evidence="2" id="KW-1133">Transmembrane helix</keyword>